<keyword evidence="3" id="KW-1185">Reference proteome</keyword>
<dbReference type="AlphaFoldDB" id="A0AA37Q9L7"/>
<organism evidence="2 3">
    <name type="scientific">Roseisolibacter agri</name>
    <dbReference type="NCBI Taxonomy" id="2014610"/>
    <lineage>
        <taxon>Bacteria</taxon>
        <taxon>Pseudomonadati</taxon>
        <taxon>Gemmatimonadota</taxon>
        <taxon>Gemmatimonadia</taxon>
        <taxon>Gemmatimonadales</taxon>
        <taxon>Gemmatimonadaceae</taxon>
        <taxon>Roseisolibacter</taxon>
    </lineage>
</organism>
<dbReference type="EMBL" id="BRXS01000002">
    <property type="protein sequence ID" value="GLC24861.1"/>
    <property type="molecule type" value="Genomic_DNA"/>
</dbReference>
<sequence>MTPGAARAYSGCITNLEQERTTMSDAMDRHRRHPARLAATLAAASVAALAATLSAAGTVGAQAAAHAPAPAAGPDLQGVWDFTMRVGERTSPGFLALGPVERGWAGSITMYLTNTLAIRTLTVDGDSVRMVVASREGDVRFLGRLADDARTMAGIVEYHGGARLPMTATRRALPVAPR</sequence>
<evidence type="ECO:0000313" key="2">
    <source>
        <dbReference type="EMBL" id="GLC24861.1"/>
    </source>
</evidence>
<keyword evidence="1" id="KW-1133">Transmembrane helix</keyword>
<protein>
    <submittedName>
        <fullName evidence="2">Uncharacterized protein</fullName>
    </submittedName>
</protein>
<dbReference type="Proteomes" id="UP001161325">
    <property type="component" value="Unassembled WGS sequence"/>
</dbReference>
<comment type="caution">
    <text evidence="2">The sequence shown here is derived from an EMBL/GenBank/DDBJ whole genome shotgun (WGS) entry which is preliminary data.</text>
</comment>
<keyword evidence="1" id="KW-0812">Transmembrane</keyword>
<gene>
    <name evidence="2" type="ORF">rosag_13740</name>
</gene>
<evidence type="ECO:0000256" key="1">
    <source>
        <dbReference type="SAM" id="Phobius"/>
    </source>
</evidence>
<reference evidence="2" key="1">
    <citation type="submission" date="2022-08" db="EMBL/GenBank/DDBJ databases">
        <title>Draft genome sequencing of Roseisolibacter agri AW1220.</title>
        <authorList>
            <person name="Tobiishi Y."/>
            <person name="Tonouchi A."/>
        </authorList>
    </citation>
    <scope>NUCLEOTIDE SEQUENCE</scope>
    <source>
        <strain evidence="2">AW1220</strain>
    </source>
</reference>
<name>A0AA37Q9L7_9BACT</name>
<accession>A0AA37Q9L7</accession>
<feature type="transmembrane region" description="Helical" evidence="1">
    <location>
        <begin position="37"/>
        <end position="56"/>
    </location>
</feature>
<proteinExistence type="predicted"/>
<keyword evidence="1" id="KW-0472">Membrane</keyword>
<evidence type="ECO:0000313" key="3">
    <source>
        <dbReference type="Proteomes" id="UP001161325"/>
    </source>
</evidence>